<feature type="compositionally biased region" description="Polar residues" evidence="1">
    <location>
        <begin position="189"/>
        <end position="202"/>
    </location>
</feature>
<dbReference type="EMBL" id="KQ964255">
    <property type="protein sequence ID" value="KXJ89384.1"/>
    <property type="molecule type" value="Genomic_DNA"/>
</dbReference>
<gene>
    <name evidence="2" type="ORF">Micbo1qcDRAFT_165448</name>
</gene>
<keyword evidence="3" id="KW-1185">Reference proteome</keyword>
<feature type="region of interest" description="Disordered" evidence="1">
    <location>
        <begin position="1"/>
        <end position="105"/>
    </location>
</feature>
<feature type="compositionally biased region" description="Polar residues" evidence="1">
    <location>
        <begin position="28"/>
        <end position="40"/>
    </location>
</feature>
<evidence type="ECO:0000313" key="2">
    <source>
        <dbReference type="EMBL" id="KXJ89384.1"/>
    </source>
</evidence>
<sequence length="202" mass="21363">MSQEKERERLSLDSNRPSLDGITGRGSGTTSPELTRTSGEQQRKANVDRGDSANLVTHGDRPVLATVAEKEQSADNSPVKPSTYSIGEGLRLQGPGSTSPQLPEVSRMSMFGDDFFSSNLKDLTTPKATSFAPIKESEESQPQPPVTTGAKNVQPSATDSLGAPADATSTMKTPHDHLKRPSLPGGWVSETTNVDSSVATPS</sequence>
<dbReference type="STRING" id="196109.A0A136IWJ4"/>
<protein>
    <submittedName>
        <fullName evidence="2">Uncharacterized protein</fullName>
    </submittedName>
</protein>
<organism evidence="2 3">
    <name type="scientific">Microdochium bolleyi</name>
    <dbReference type="NCBI Taxonomy" id="196109"/>
    <lineage>
        <taxon>Eukaryota</taxon>
        <taxon>Fungi</taxon>
        <taxon>Dikarya</taxon>
        <taxon>Ascomycota</taxon>
        <taxon>Pezizomycotina</taxon>
        <taxon>Sordariomycetes</taxon>
        <taxon>Xylariomycetidae</taxon>
        <taxon>Xylariales</taxon>
        <taxon>Microdochiaceae</taxon>
        <taxon>Microdochium</taxon>
    </lineage>
</organism>
<dbReference type="Proteomes" id="UP000070501">
    <property type="component" value="Unassembled WGS sequence"/>
</dbReference>
<feature type="compositionally biased region" description="Basic and acidic residues" evidence="1">
    <location>
        <begin position="1"/>
        <end position="11"/>
    </location>
</feature>
<reference evidence="3" key="1">
    <citation type="submission" date="2016-02" db="EMBL/GenBank/DDBJ databases">
        <title>Draft genome sequence of Microdochium bolleyi, a fungal endophyte of beachgrass.</title>
        <authorList>
            <consortium name="DOE Joint Genome Institute"/>
            <person name="David A.S."/>
            <person name="May G."/>
            <person name="Haridas S."/>
            <person name="Lim J."/>
            <person name="Wang M."/>
            <person name="Labutti K."/>
            <person name="Lipzen A."/>
            <person name="Barry K."/>
            <person name="Grigoriev I.V."/>
        </authorList>
    </citation>
    <scope>NUCLEOTIDE SEQUENCE [LARGE SCALE GENOMIC DNA]</scope>
    <source>
        <strain evidence="3">J235TASD1</strain>
    </source>
</reference>
<dbReference type="OrthoDB" id="5151921at2759"/>
<name>A0A136IWJ4_9PEZI</name>
<evidence type="ECO:0000256" key="1">
    <source>
        <dbReference type="SAM" id="MobiDB-lite"/>
    </source>
</evidence>
<accession>A0A136IWJ4</accession>
<feature type="compositionally biased region" description="Basic and acidic residues" evidence="1">
    <location>
        <begin position="41"/>
        <end position="51"/>
    </location>
</feature>
<feature type="non-terminal residue" evidence="2">
    <location>
        <position position="202"/>
    </location>
</feature>
<dbReference type="AlphaFoldDB" id="A0A136IWJ4"/>
<dbReference type="InParanoid" id="A0A136IWJ4"/>
<feature type="compositionally biased region" description="Polar residues" evidence="1">
    <location>
        <begin position="119"/>
        <end position="128"/>
    </location>
</feature>
<feature type="compositionally biased region" description="Polar residues" evidence="1">
    <location>
        <begin position="149"/>
        <end position="159"/>
    </location>
</feature>
<proteinExistence type="predicted"/>
<evidence type="ECO:0000313" key="3">
    <source>
        <dbReference type="Proteomes" id="UP000070501"/>
    </source>
</evidence>
<feature type="compositionally biased region" description="Polar residues" evidence="1">
    <location>
        <begin position="74"/>
        <end position="85"/>
    </location>
</feature>
<feature type="region of interest" description="Disordered" evidence="1">
    <location>
        <begin position="119"/>
        <end position="202"/>
    </location>
</feature>